<proteinExistence type="predicted"/>
<keyword evidence="2" id="KW-1185">Reference proteome</keyword>
<evidence type="ECO:0000313" key="1">
    <source>
        <dbReference type="EMBL" id="KEO72326.1"/>
    </source>
</evidence>
<dbReference type="EMBL" id="JMIH01000024">
    <property type="protein sequence ID" value="KEO72326.1"/>
    <property type="molecule type" value="Genomic_DNA"/>
</dbReference>
<evidence type="ECO:0000313" key="2">
    <source>
        <dbReference type="Proteomes" id="UP000027821"/>
    </source>
</evidence>
<gene>
    <name evidence="1" type="ORF">EL17_16390</name>
</gene>
<dbReference type="AlphaFoldDB" id="A0A074KQU2"/>
<protein>
    <recommendedName>
        <fullName evidence="3">Outer membrane protein beta-barrel domain-containing protein</fullName>
    </recommendedName>
</protein>
<accession>A0A074KQU2</accession>
<name>A0A074KQU2_9BACT</name>
<sequence length="224" mass="25294">MKKYFLVMLLYISWGTLSAQGFIGTLNAKGGIPISDFRNTVGNKLVPELSFLTMYQLPEYPILVGLELGYSRYGTHFSKRDDVLGANNQTMRIRRNNNLISLMGVIRLVPEVPTKVKPFLEGQVGAYHPFTGVTIKETVFSEAFVAGTEFYDWALAYQGGGGCFIPIGKDMFMEFKLNYIYTNRMEYLTKEDATYLPDGEVTFTPRRSSFSMIQPSIGVSFFLD</sequence>
<evidence type="ECO:0008006" key="3">
    <source>
        <dbReference type="Google" id="ProtNLM"/>
    </source>
</evidence>
<dbReference type="OrthoDB" id="1492607at2"/>
<dbReference type="Proteomes" id="UP000027821">
    <property type="component" value="Unassembled WGS sequence"/>
</dbReference>
<reference evidence="1 2" key="1">
    <citation type="submission" date="2014-04" db="EMBL/GenBank/DDBJ databases">
        <title>Characterization and application of a salt tolerant electro-active bacterium.</title>
        <authorList>
            <person name="Yang L."/>
            <person name="Wei S."/>
            <person name="Tay Q.X.M."/>
        </authorList>
    </citation>
    <scope>NUCLEOTIDE SEQUENCE [LARGE SCALE GENOMIC DNA]</scope>
    <source>
        <strain evidence="1 2">LY1</strain>
    </source>
</reference>
<organism evidence="1 2">
    <name type="scientific">Anditalea andensis</name>
    <dbReference type="NCBI Taxonomy" id="1048983"/>
    <lineage>
        <taxon>Bacteria</taxon>
        <taxon>Pseudomonadati</taxon>
        <taxon>Bacteroidota</taxon>
        <taxon>Cytophagia</taxon>
        <taxon>Cytophagales</taxon>
        <taxon>Cytophagaceae</taxon>
        <taxon>Anditalea</taxon>
    </lineage>
</organism>
<dbReference type="SUPFAM" id="SSF56925">
    <property type="entry name" value="OMPA-like"/>
    <property type="match status" value="1"/>
</dbReference>
<comment type="caution">
    <text evidence="1">The sequence shown here is derived from an EMBL/GenBank/DDBJ whole genome shotgun (WGS) entry which is preliminary data.</text>
</comment>
<dbReference type="RefSeq" id="WP_035076726.1">
    <property type="nucleotide sequence ID" value="NZ_JMIH01000024.1"/>
</dbReference>
<dbReference type="eggNOG" id="ENOG5033ANY">
    <property type="taxonomic scope" value="Bacteria"/>
</dbReference>
<dbReference type="InterPro" id="IPR011250">
    <property type="entry name" value="OMP/PagP_B-barrel"/>
</dbReference>